<evidence type="ECO:0000256" key="1">
    <source>
        <dbReference type="ARBA" id="ARBA00001928"/>
    </source>
</evidence>
<keyword evidence="3" id="KW-1185">Reference proteome</keyword>
<name>A0A238WHH9_9ACTN</name>
<dbReference type="AlphaFoldDB" id="A0A238WHH9"/>
<comment type="cofactor">
    <cofactor evidence="1">
        <name>pyruvate</name>
        <dbReference type="ChEBI" id="CHEBI:15361"/>
    </cofactor>
</comment>
<gene>
    <name evidence="2" type="ORF">SAMN06272737_10815</name>
</gene>
<dbReference type="RefSeq" id="WP_089336202.1">
    <property type="nucleotide sequence ID" value="NZ_FZNO01000008.1"/>
</dbReference>
<evidence type="ECO:0000313" key="2">
    <source>
        <dbReference type="EMBL" id="SNR45793.1"/>
    </source>
</evidence>
<dbReference type="GO" id="GO:0004014">
    <property type="term" value="F:adenosylmethionine decarboxylase activity"/>
    <property type="evidence" value="ECO:0007669"/>
    <property type="project" value="InterPro"/>
</dbReference>
<dbReference type="EMBL" id="FZNO01000008">
    <property type="protein sequence ID" value="SNR45793.1"/>
    <property type="molecule type" value="Genomic_DNA"/>
</dbReference>
<sequence length="130" mass="14488">MTPSSPARQLPGTSPLTWRDLAPEILRQRLVIEGVPAGPVDDAQIRSYLSALSREVGMLQLLEPVTHRSDLYGWAGWIHWETSGAHFYAWEQPRLFFSVDVYTCKAFDVDVAVAFTADFFAAGTIVAKSF</sequence>
<dbReference type="Proteomes" id="UP000198403">
    <property type="component" value="Unassembled WGS sequence"/>
</dbReference>
<dbReference type="GO" id="GO:0008295">
    <property type="term" value="P:spermidine biosynthetic process"/>
    <property type="evidence" value="ECO:0007669"/>
    <property type="project" value="InterPro"/>
</dbReference>
<proteinExistence type="predicted"/>
<reference evidence="2 3" key="1">
    <citation type="submission" date="2017-06" db="EMBL/GenBank/DDBJ databases">
        <authorList>
            <person name="Kim H.J."/>
            <person name="Triplett B.A."/>
        </authorList>
    </citation>
    <scope>NUCLEOTIDE SEQUENCE [LARGE SCALE GENOMIC DNA]</scope>
    <source>
        <strain evidence="2 3">DSM 44272</strain>
    </source>
</reference>
<dbReference type="OrthoDB" id="1494132at2"/>
<dbReference type="InterPro" id="IPR003826">
    <property type="entry name" value="AdoMetDC_fam_prok"/>
</dbReference>
<evidence type="ECO:0000313" key="3">
    <source>
        <dbReference type="Proteomes" id="UP000198403"/>
    </source>
</evidence>
<organism evidence="2 3">
    <name type="scientific">Blastococcus mobilis</name>
    <dbReference type="NCBI Taxonomy" id="1938746"/>
    <lineage>
        <taxon>Bacteria</taxon>
        <taxon>Bacillati</taxon>
        <taxon>Actinomycetota</taxon>
        <taxon>Actinomycetes</taxon>
        <taxon>Geodermatophilales</taxon>
        <taxon>Geodermatophilaceae</taxon>
        <taxon>Blastococcus</taxon>
    </lineage>
</organism>
<dbReference type="Gene3D" id="3.60.90.10">
    <property type="entry name" value="S-adenosylmethionine decarboxylase"/>
    <property type="match status" value="1"/>
</dbReference>
<accession>A0A238WHH9</accession>
<protein>
    <submittedName>
        <fullName evidence="2">S-adenosylmethionine decarboxylase</fullName>
    </submittedName>
</protein>
<dbReference type="Pfam" id="PF02675">
    <property type="entry name" value="AdoMet_dc"/>
    <property type="match status" value="1"/>
</dbReference>